<reference evidence="1 2" key="1">
    <citation type="submission" date="2019-11" db="EMBL/GenBank/DDBJ databases">
        <title>FDA dAtabase for Regulatory Grade micrObial Sequences (FDA-ARGOS): Supporting development and validation of Infectious Disease Dx tests.</title>
        <authorList>
            <person name="Turner S."/>
            <person name="Byrd R."/>
            <person name="Tallon L."/>
            <person name="Sadzewicz L."/>
            <person name="Vavikolanu K."/>
            <person name="Mehta A."/>
            <person name="Aluvathingal J."/>
            <person name="Nadendla S."/>
            <person name="Myers T."/>
            <person name="Yan Y."/>
            <person name="Sichtig H."/>
        </authorList>
    </citation>
    <scope>NUCLEOTIDE SEQUENCE [LARGE SCALE GENOMIC DNA]</scope>
    <source>
        <strain evidence="1 2">FDAARGOS_741</strain>
    </source>
</reference>
<evidence type="ECO:0000313" key="2">
    <source>
        <dbReference type="Proteomes" id="UP000425411"/>
    </source>
</evidence>
<organism evidence="1 2">
    <name type="scientific">Gemella morbillorum</name>
    <dbReference type="NCBI Taxonomy" id="29391"/>
    <lineage>
        <taxon>Bacteria</taxon>
        <taxon>Bacillati</taxon>
        <taxon>Bacillota</taxon>
        <taxon>Bacilli</taxon>
        <taxon>Bacillales</taxon>
        <taxon>Gemellaceae</taxon>
        <taxon>Gemella</taxon>
    </lineage>
</organism>
<dbReference type="EMBL" id="CP046314">
    <property type="protein sequence ID" value="QGS08552.1"/>
    <property type="molecule type" value="Genomic_DNA"/>
</dbReference>
<dbReference type="OrthoDB" id="2989745at2"/>
<sequence length="93" mass="11309">MNTKDYDRVVEVKKYVKKPWPTNCLDFALREGDMYLMREASIRQTNYYLCEKDGKTYLIDSDKHKDEIDWVNLAKFVEVEIDDSVYRRYRVLK</sequence>
<dbReference type="Proteomes" id="UP000425411">
    <property type="component" value="Chromosome"/>
</dbReference>
<protein>
    <submittedName>
        <fullName evidence="1">Uncharacterized protein</fullName>
    </submittedName>
</protein>
<dbReference type="GeneID" id="93208241"/>
<accession>A0A2X4N937</accession>
<dbReference type="RefSeq" id="WP_004633626.1">
    <property type="nucleotide sequence ID" value="NZ_CAJPMP010000001.1"/>
</dbReference>
<name>A0A2X4N937_9BACL</name>
<dbReference type="AlphaFoldDB" id="A0A2X4N937"/>
<gene>
    <name evidence="1" type="ORF">FOC49_00980</name>
</gene>
<proteinExistence type="predicted"/>
<evidence type="ECO:0000313" key="1">
    <source>
        <dbReference type="EMBL" id="QGS08552.1"/>
    </source>
</evidence>
<keyword evidence="2" id="KW-1185">Reference proteome</keyword>